<evidence type="ECO:0000256" key="4">
    <source>
        <dbReference type="ARBA" id="ARBA00022989"/>
    </source>
</evidence>
<sequence length="201" mass="22132">MFNKKDALYSIITGFTAGFLAWRIFAFLNISNFYFLPGAWLTVLIPVLWIIGVNLGYFLGRWMPFFNQFGKFVAIGFTNATVDFGILNLFIFLTGITAGFWYPVFKIGSFSAGLIHSYIWNKYWAFKAGASKGGKAEFLKFAGVAIAALFVNVGTASFVVNFVHPVLGIDAKGWANIGAVAGSAMALSFSFIGFRLTVFKK</sequence>
<dbReference type="InterPro" id="IPR051401">
    <property type="entry name" value="GtrA_CellWall_Glycosyl"/>
</dbReference>
<dbReference type="GO" id="GO:0000271">
    <property type="term" value="P:polysaccharide biosynthetic process"/>
    <property type="evidence" value="ECO:0007669"/>
    <property type="project" value="InterPro"/>
</dbReference>
<keyword evidence="3 6" id="KW-0812">Transmembrane</keyword>
<dbReference type="Pfam" id="PF04138">
    <property type="entry name" value="GtrA_DPMS_TM"/>
    <property type="match status" value="1"/>
</dbReference>
<dbReference type="InterPro" id="IPR007267">
    <property type="entry name" value="GtrA_DPMS_TM"/>
</dbReference>
<feature type="transmembrane region" description="Helical" evidence="6">
    <location>
        <begin position="7"/>
        <end position="28"/>
    </location>
</feature>
<feature type="transmembrane region" description="Helical" evidence="6">
    <location>
        <begin position="141"/>
        <end position="162"/>
    </location>
</feature>
<feature type="domain" description="GtrA/DPMS transmembrane" evidence="7">
    <location>
        <begin position="71"/>
        <end position="199"/>
    </location>
</feature>
<feature type="transmembrane region" description="Helical" evidence="6">
    <location>
        <begin position="174"/>
        <end position="198"/>
    </location>
</feature>
<comment type="subcellular location">
    <subcellularLocation>
        <location evidence="1">Membrane</location>
        <topology evidence="1">Multi-pass membrane protein</topology>
    </subcellularLocation>
</comment>
<feature type="transmembrane region" description="Helical" evidence="6">
    <location>
        <begin position="100"/>
        <end position="120"/>
    </location>
</feature>
<organism evidence="8 9">
    <name type="scientific">Candidatus Yanofskybacteria bacterium GW2011_GWA2_41_22</name>
    <dbReference type="NCBI Taxonomy" id="1619023"/>
    <lineage>
        <taxon>Bacteria</taxon>
        <taxon>Candidatus Yanofskyibacteriota</taxon>
    </lineage>
</organism>
<reference evidence="8 9" key="1">
    <citation type="journal article" date="2015" name="Nature">
        <title>rRNA introns, odd ribosomes, and small enigmatic genomes across a large radiation of phyla.</title>
        <authorList>
            <person name="Brown C.T."/>
            <person name="Hug L.A."/>
            <person name="Thomas B.C."/>
            <person name="Sharon I."/>
            <person name="Castelle C.J."/>
            <person name="Singh A."/>
            <person name="Wilkins M.J."/>
            <person name="Williams K.H."/>
            <person name="Banfield J.F."/>
        </authorList>
    </citation>
    <scope>NUCLEOTIDE SEQUENCE [LARGE SCALE GENOMIC DNA]</scope>
</reference>
<evidence type="ECO:0000313" key="8">
    <source>
        <dbReference type="EMBL" id="KKS01715.1"/>
    </source>
</evidence>
<dbReference type="EMBL" id="LCBA01000001">
    <property type="protein sequence ID" value="KKS01715.1"/>
    <property type="molecule type" value="Genomic_DNA"/>
</dbReference>
<dbReference type="PANTHER" id="PTHR38459">
    <property type="entry name" value="PROPHAGE BACTOPRENOL-LINKED GLUCOSE TRANSLOCASE HOMOLOG"/>
    <property type="match status" value="1"/>
</dbReference>
<protein>
    <recommendedName>
        <fullName evidence="7">GtrA/DPMS transmembrane domain-containing protein</fullName>
    </recommendedName>
</protein>
<evidence type="ECO:0000256" key="1">
    <source>
        <dbReference type="ARBA" id="ARBA00004141"/>
    </source>
</evidence>
<dbReference type="GO" id="GO:0005886">
    <property type="term" value="C:plasma membrane"/>
    <property type="evidence" value="ECO:0007669"/>
    <property type="project" value="TreeGrafter"/>
</dbReference>
<accession>A0A0G0VL07</accession>
<dbReference type="PANTHER" id="PTHR38459:SF1">
    <property type="entry name" value="PROPHAGE BACTOPRENOL-LINKED GLUCOSE TRANSLOCASE HOMOLOG"/>
    <property type="match status" value="1"/>
</dbReference>
<comment type="similarity">
    <text evidence="2">Belongs to the GtrA family.</text>
</comment>
<evidence type="ECO:0000259" key="7">
    <source>
        <dbReference type="Pfam" id="PF04138"/>
    </source>
</evidence>
<evidence type="ECO:0000256" key="2">
    <source>
        <dbReference type="ARBA" id="ARBA00009399"/>
    </source>
</evidence>
<dbReference type="Proteomes" id="UP000033903">
    <property type="component" value="Unassembled WGS sequence"/>
</dbReference>
<gene>
    <name evidence="8" type="ORF">UU54_C0001G0027</name>
</gene>
<keyword evidence="4 6" id="KW-1133">Transmembrane helix</keyword>
<comment type="caution">
    <text evidence="8">The sequence shown here is derived from an EMBL/GenBank/DDBJ whole genome shotgun (WGS) entry which is preliminary data.</text>
</comment>
<dbReference type="AlphaFoldDB" id="A0A0G0VL07"/>
<evidence type="ECO:0000256" key="3">
    <source>
        <dbReference type="ARBA" id="ARBA00022692"/>
    </source>
</evidence>
<evidence type="ECO:0000313" key="9">
    <source>
        <dbReference type="Proteomes" id="UP000033903"/>
    </source>
</evidence>
<keyword evidence="5 6" id="KW-0472">Membrane</keyword>
<feature type="transmembrane region" description="Helical" evidence="6">
    <location>
        <begin position="34"/>
        <end position="60"/>
    </location>
</feature>
<name>A0A0G0VL07_9BACT</name>
<feature type="transmembrane region" description="Helical" evidence="6">
    <location>
        <begin position="72"/>
        <end position="94"/>
    </location>
</feature>
<evidence type="ECO:0000256" key="6">
    <source>
        <dbReference type="SAM" id="Phobius"/>
    </source>
</evidence>
<evidence type="ECO:0000256" key="5">
    <source>
        <dbReference type="ARBA" id="ARBA00023136"/>
    </source>
</evidence>
<proteinExistence type="inferred from homology"/>